<dbReference type="SUPFAM" id="SSF54909">
    <property type="entry name" value="Dimeric alpha+beta barrel"/>
    <property type="match status" value="1"/>
</dbReference>
<dbReference type="InterPro" id="IPR011008">
    <property type="entry name" value="Dimeric_a/b-barrel"/>
</dbReference>
<evidence type="ECO:0000313" key="1">
    <source>
        <dbReference type="EMBL" id="MCI0754848.1"/>
    </source>
</evidence>
<evidence type="ECO:0000313" key="2">
    <source>
        <dbReference type="Proteomes" id="UP001201985"/>
    </source>
</evidence>
<dbReference type="Proteomes" id="UP001201985">
    <property type="component" value="Unassembled WGS sequence"/>
</dbReference>
<name>A0ABS9W6C6_9PROT</name>
<accession>A0ABS9W6C6</accession>
<protein>
    <recommendedName>
        <fullName evidence="3">ABM domain-containing protein</fullName>
    </recommendedName>
</protein>
<comment type="caution">
    <text evidence="1">The sequence shown here is derived from an EMBL/GenBank/DDBJ whole genome shotgun (WGS) entry which is preliminary data.</text>
</comment>
<sequence>MVIRKFEAMTDPDGAVRFARETSIPLARSSPGFLAFYSAWGDPGRTRAAVVTLFDSRENAERANERTLALIRERGGSAVPPPTRVVAGKALVAAGA</sequence>
<proteinExistence type="predicted"/>
<gene>
    <name evidence="1" type="ORF">MON41_13970</name>
</gene>
<reference evidence="1 2" key="1">
    <citation type="submission" date="2022-03" db="EMBL/GenBank/DDBJ databases">
        <title>Complete genome analysis of Roseomonas KG 17.1 : a prolific producer of plant growth promoters.</title>
        <authorList>
            <person name="Saadouli I."/>
            <person name="Najjari A."/>
            <person name="Mosbah A."/>
            <person name="Ouzari H.I."/>
        </authorList>
    </citation>
    <scope>NUCLEOTIDE SEQUENCE [LARGE SCALE GENOMIC DNA]</scope>
    <source>
        <strain evidence="1 2">KG17-1</strain>
    </source>
</reference>
<dbReference type="RefSeq" id="WP_241793150.1">
    <property type="nucleotide sequence ID" value="NZ_JALBUU010000013.1"/>
</dbReference>
<dbReference type="EMBL" id="JALBUU010000013">
    <property type="protein sequence ID" value="MCI0754848.1"/>
    <property type="molecule type" value="Genomic_DNA"/>
</dbReference>
<keyword evidence="2" id="KW-1185">Reference proteome</keyword>
<organism evidence="1 2">
    <name type="scientific">Teichococcus vastitatis</name>
    <dbReference type="NCBI Taxonomy" id="2307076"/>
    <lineage>
        <taxon>Bacteria</taxon>
        <taxon>Pseudomonadati</taxon>
        <taxon>Pseudomonadota</taxon>
        <taxon>Alphaproteobacteria</taxon>
        <taxon>Acetobacterales</taxon>
        <taxon>Roseomonadaceae</taxon>
        <taxon>Roseomonas</taxon>
    </lineage>
</organism>
<evidence type="ECO:0008006" key="3">
    <source>
        <dbReference type="Google" id="ProtNLM"/>
    </source>
</evidence>